<dbReference type="EMBL" id="FOEP01000004">
    <property type="protein sequence ID" value="SEQ10749.1"/>
    <property type="molecule type" value="Genomic_DNA"/>
</dbReference>
<dbReference type="Proteomes" id="UP000198634">
    <property type="component" value="Unassembled WGS sequence"/>
</dbReference>
<dbReference type="SUPFAM" id="SSF50475">
    <property type="entry name" value="FMN-binding split barrel"/>
    <property type="match status" value="1"/>
</dbReference>
<name>A0A1H9DBL7_9RHOB</name>
<evidence type="ECO:0000313" key="3">
    <source>
        <dbReference type="Proteomes" id="UP000198634"/>
    </source>
</evidence>
<dbReference type="PANTHER" id="PTHR42815">
    <property type="entry name" value="FAD-BINDING, PUTATIVE (AFU_ORTHOLOGUE AFUA_6G07600)-RELATED"/>
    <property type="match status" value="1"/>
</dbReference>
<evidence type="ECO:0000313" key="2">
    <source>
        <dbReference type="EMBL" id="SEQ10749.1"/>
    </source>
</evidence>
<dbReference type="RefSeq" id="WP_090269187.1">
    <property type="nucleotide sequence ID" value="NZ_FOEP01000004.1"/>
</dbReference>
<gene>
    <name evidence="2" type="ORF">SAMN04488092_10488</name>
</gene>
<dbReference type="OrthoDB" id="9790331at2"/>
<dbReference type="InterPro" id="IPR012349">
    <property type="entry name" value="Split_barrel_FMN-bd"/>
</dbReference>
<dbReference type="NCBIfam" id="TIGR04025">
    <property type="entry name" value="PPOX_FMN_DR2398"/>
    <property type="match status" value="1"/>
</dbReference>
<dbReference type="Gene3D" id="2.30.110.10">
    <property type="entry name" value="Electron Transport, Fmn-binding Protein, Chain A"/>
    <property type="match status" value="1"/>
</dbReference>
<proteinExistence type="predicted"/>
<protein>
    <recommendedName>
        <fullName evidence="1">Pyridoxamine 5'-phosphate oxidase N-terminal domain-containing protein</fullName>
    </recommendedName>
</protein>
<dbReference type="PANTHER" id="PTHR42815:SF2">
    <property type="entry name" value="FAD-BINDING, PUTATIVE (AFU_ORTHOLOGUE AFUA_6G07600)-RELATED"/>
    <property type="match status" value="1"/>
</dbReference>
<dbReference type="InterPro" id="IPR024029">
    <property type="entry name" value="Pyridox_Oxase_FMN-dep"/>
</dbReference>
<dbReference type="InterPro" id="IPR011576">
    <property type="entry name" value="Pyridox_Oxase_N"/>
</dbReference>
<reference evidence="2 3" key="1">
    <citation type="submission" date="2016-10" db="EMBL/GenBank/DDBJ databases">
        <authorList>
            <person name="de Groot N.N."/>
        </authorList>
    </citation>
    <scope>NUCLEOTIDE SEQUENCE [LARGE SCALE GENOMIC DNA]</scope>
    <source>
        <strain evidence="2 3">DSM 22007</strain>
    </source>
</reference>
<organism evidence="2 3">
    <name type="scientific">Thalassovita taeanensis</name>
    <dbReference type="NCBI Taxonomy" id="657014"/>
    <lineage>
        <taxon>Bacteria</taxon>
        <taxon>Pseudomonadati</taxon>
        <taxon>Pseudomonadota</taxon>
        <taxon>Alphaproteobacteria</taxon>
        <taxon>Rhodobacterales</taxon>
        <taxon>Roseobacteraceae</taxon>
        <taxon>Thalassovita</taxon>
    </lineage>
</organism>
<dbReference type="AlphaFoldDB" id="A0A1H9DBL7"/>
<dbReference type="Pfam" id="PF01243">
    <property type="entry name" value="PNPOx_N"/>
    <property type="match status" value="1"/>
</dbReference>
<sequence length="201" mass="21920">MEFVSDIAVLEALYGTPGPAATRKVAQRLTPEYRRWIMASRFCVVSTVGAQGADGSPRGDDGPVVMELDARTLALPDWRGNNRLDTLRNIVEDGRVALMFMVPGSDNAVRVNGQARLTTDAGLRARFERAGRQPATVIVIRIHEIYTQCARAMMRAGLWAGQDQSAGLPTVGEILAAMTDGDIDGADYDRDWPERAASSLW</sequence>
<accession>A0A1H9DBL7</accession>
<evidence type="ECO:0000259" key="1">
    <source>
        <dbReference type="Pfam" id="PF01243"/>
    </source>
</evidence>
<keyword evidence="3" id="KW-1185">Reference proteome</keyword>
<dbReference type="STRING" id="657014.SAMN04488092_10488"/>
<feature type="domain" description="Pyridoxamine 5'-phosphate oxidase N-terminal" evidence="1">
    <location>
        <begin position="29"/>
        <end position="149"/>
    </location>
</feature>